<dbReference type="SMART" id="SM00360">
    <property type="entry name" value="RRM"/>
    <property type="match status" value="3"/>
</dbReference>
<evidence type="ECO:0000256" key="6">
    <source>
        <dbReference type="ARBA" id="ARBA00022884"/>
    </source>
</evidence>
<feature type="compositionally biased region" description="Low complexity" evidence="10">
    <location>
        <begin position="96"/>
        <end position="105"/>
    </location>
</feature>
<keyword evidence="5" id="KW-0677">Repeat</keyword>
<name>A0A8X8CBK0_POPTO</name>
<gene>
    <name evidence="12" type="ORF">POTOM_039420</name>
</gene>
<keyword evidence="7" id="KW-0508">mRNA splicing</keyword>
<keyword evidence="4" id="KW-0747">Spliceosome</keyword>
<feature type="domain" description="RRM" evidence="11">
    <location>
        <begin position="383"/>
        <end position="461"/>
    </location>
</feature>
<organism evidence="12 13">
    <name type="scientific">Populus tomentosa</name>
    <name type="common">Chinese white poplar</name>
    <dbReference type="NCBI Taxonomy" id="118781"/>
    <lineage>
        <taxon>Eukaryota</taxon>
        <taxon>Viridiplantae</taxon>
        <taxon>Streptophyta</taxon>
        <taxon>Embryophyta</taxon>
        <taxon>Tracheophyta</taxon>
        <taxon>Spermatophyta</taxon>
        <taxon>Magnoliopsida</taxon>
        <taxon>eudicotyledons</taxon>
        <taxon>Gunneridae</taxon>
        <taxon>Pentapetalae</taxon>
        <taxon>rosids</taxon>
        <taxon>fabids</taxon>
        <taxon>Malpighiales</taxon>
        <taxon>Salicaceae</taxon>
        <taxon>Saliceae</taxon>
        <taxon>Populus</taxon>
    </lineage>
</organism>
<feature type="compositionally biased region" description="Basic and acidic residues" evidence="10">
    <location>
        <begin position="13"/>
        <end position="94"/>
    </location>
</feature>
<dbReference type="Proteomes" id="UP000886885">
    <property type="component" value="Chromosome 11A"/>
</dbReference>
<evidence type="ECO:0000256" key="7">
    <source>
        <dbReference type="ARBA" id="ARBA00023187"/>
    </source>
</evidence>
<dbReference type="GO" id="GO:0006397">
    <property type="term" value="P:mRNA processing"/>
    <property type="evidence" value="ECO:0007669"/>
    <property type="project" value="UniProtKB-KW"/>
</dbReference>
<dbReference type="InterPro" id="IPR003954">
    <property type="entry name" value="RRM_euk-type"/>
</dbReference>
<dbReference type="EMBL" id="JAAWWB010000021">
    <property type="protein sequence ID" value="KAG6756006.1"/>
    <property type="molecule type" value="Genomic_DNA"/>
</dbReference>
<evidence type="ECO:0000256" key="3">
    <source>
        <dbReference type="ARBA" id="ARBA00022664"/>
    </source>
</evidence>
<dbReference type="AlphaFoldDB" id="A0A8X8CBK0"/>
<dbReference type="OrthoDB" id="10266058at2759"/>
<dbReference type="PROSITE" id="PS50102">
    <property type="entry name" value="RRM"/>
    <property type="match status" value="2"/>
</dbReference>
<dbReference type="CDD" id="cd12230">
    <property type="entry name" value="RRM1_U2AF65"/>
    <property type="match status" value="1"/>
</dbReference>
<dbReference type="FunFam" id="3.30.70.330:FF:000111">
    <property type="entry name" value="U2 snRNP auxiliary factor large subunit"/>
    <property type="match status" value="1"/>
</dbReference>
<dbReference type="GO" id="GO:0008380">
    <property type="term" value="P:RNA splicing"/>
    <property type="evidence" value="ECO:0007669"/>
    <property type="project" value="UniProtKB-KW"/>
</dbReference>
<evidence type="ECO:0000256" key="5">
    <source>
        <dbReference type="ARBA" id="ARBA00022737"/>
    </source>
</evidence>
<dbReference type="GO" id="GO:0003723">
    <property type="term" value="F:RNA binding"/>
    <property type="evidence" value="ECO:0007669"/>
    <property type="project" value="UniProtKB-UniRule"/>
</dbReference>
<proteinExistence type="inferred from homology"/>
<evidence type="ECO:0000259" key="11">
    <source>
        <dbReference type="PROSITE" id="PS50102"/>
    </source>
</evidence>
<accession>A0A8X8CBK0</accession>
<keyword evidence="3" id="KW-0507">mRNA processing</keyword>
<comment type="caution">
    <text evidence="12">The sequence shown here is derived from an EMBL/GenBank/DDBJ whole genome shotgun (WGS) entry which is preliminary data.</text>
</comment>
<dbReference type="CDD" id="cd12231">
    <property type="entry name" value="RRM2_U2AF65"/>
    <property type="match status" value="1"/>
</dbReference>
<evidence type="ECO:0000256" key="4">
    <source>
        <dbReference type="ARBA" id="ARBA00022728"/>
    </source>
</evidence>
<keyword evidence="8" id="KW-0539">Nucleus</keyword>
<dbReference type="NCBIfam" id="TIGR01642">
    <property type="entry name" value="U2AF_lg"/>
    <property type="match status" value="1"/>
</dbReference>
<protein>
    <recommendedName>
        <fullName evidence="11">RRM domain-containing protein</fullName>
    </recommendedName>
</protein>
<evidence type="ECO:0000313" key="13">
    <source>
        <dbReference type="Proteomes" id="UP000886885"/>
    </source>
</evidence>
<dbReference type="FunFam" id="3.30.70.330:FF:000057">
    <property type="entry name" value="U2 snRNP auxiliary factor large subunit"/>
    <property type="match status" value="1"/>
</dbReference>
<dbReference type="GO" id="GO:0005681">
    <property type="term" value="C:spliceosomal complex"/>
    <property type="evidence" value="ECO:0007669"/>
    <property type="project" value="UniProtKB-KW"/>
</dbReference>
<dbReference type="CDD" id="cd12232">
    <property type="entry name" value="RRM3_U2AF65"/>
    <property type="match status" value="1"/>
</dbReference>
<evidence type="ECO:0000256" key="10">
    <source>
        <dbReference type="SAM" id="MobiDB-lite"/>
    </source>
</evidence>
<evidence type="ECO:0000256" key="9">
    <source>
        <dbReference type="PROSITE-ProRule" id="PRU00176"/>
    </source>
</evidence>
<evidence type="ECO:0000256" key="8">
    <source>
        <dbReference type="ARBA" id="ARBA00023242"/>
    </source>
</evidence>
<evidence type="ECO:0000256" key="1">
    <source>
        <dbReference type="ARBA" id="ARBA00004123"/>
    </source>
</evidence>
<evidence type="ECO:0000313" key="12">
    <source>
        <dbReference type="EMBL" id="KAG6756006.1"/>
    </source>
</evidence>
<feature type="region of interest" description="Disordered" evidence="10">
    <location>
        <begin position="1"/>
        <end position="113"/>
    </location>
</feature>
<dbReference type="PANTHER" id="PTHR23139">
    <property type="entry name" value="RNA-BINDING PROTEIN"/>
    <property type="match status" value="1"/>
</dbReference>
<dbReference type="InterPro" id="IPR000504">
    <property type="entry name" value="RRM_dom"/>
</dbReference>
<evidence type="ECO:0000256" key="2">
    <source>
        <dbReference type="ARBA" id="ARBA00010269"/>
    </source>
</evidence>
<dbReference type="SMART" id="SM00361">
    <property type="entry name" value="RRM_1"/>
    <property type="match status" value="1"/>
</dbReference>
<reference evidence="12" key="1">
    <citation type="journal article" date="2020" name="bioRxiv">
        <title>Hybrid origin of Populus tomentosa Carr. identified through genome sequencing and phylogenomic analysis.</title>
        <authorList>
            <person name="An X."/>
            <person name="Gao K."/>
            <person name="Chen Z."/>
            <person name="Li J."/>
            <person name="Yang X."/>
            <person name="Yang X."/>
            <person name="Zhou J."/>
            <person name="Guo T."/>
            <person name="Zhao T."/>
            <person name="Huang S."/>
            <person name="Miao D."/>
            <person name="Khan W.U."/>
            <person name="Rao P."/>
            <person name="Ye M."/>
            <person name="Lei B."/>
            <person name="Liao W."/>
            <person name="Wang J."/>
            <person name="Ji L."/>
            <person name="Li Y."/>
            <person name="Guo B."/>
            <person name="Mustafa N.S."/>
            <person name="Li S."/>
            <person name="Yun Q."/>
            <person name="Keller S.R."/>
            <person name="Mao J."/>
            <person name="Zhang R."/>
            <person name="Strauss S.H."/>
        </authorList>
    </citation>
    <scope>NUCLEOTIDE SEQUENCE</scope>
    <source>
        <strain evidence="12">GM15</strain>
        <tissue evidence="12">Leaf</tissue>
    </source>
</reference>
<dbReference type="InterPro" id="IPR006529">
    <property type="entry name" value="U2AF_lg"/>
</dbReference>
<dbReference type="FunFam" id="3.30.70.330:FF:000097">
    <property type="entry name" value="U2 snRNP auxiliary factor large subunit"/>
    <property type="match status" value="1"/>
</dbReference>
<dbReference type="Pfam" id="PF00076">
    <property type="entry name" value="RRM_1"/>
    <property type="match status" value="1"/>
</dbReference>
<comment type="subcellular location">
    <subcellularLocation>
        <location evidence="1">Nucleus</location>
    </subcellularLocation>
</comment>
<feature type="domain" description="RRM" evidence="11">
    <location>
        <begin position="252"/>
        <end position="346"/>
    </location>
</feature>
<keyword evidence="13" id="KW-1185">Reference proteome</keyword>
<sequence>MSSNEAGFDENGDDHTDRVSRYRTHSSRESEHDRSRTRGREKDHDRYHRGSKDGSVRDDRRREKIGDFDRHERSSRDRNYHRHRDYDGDRDRRNGNRSSSQSQGRFRNRSRSRSPSKRCAIYGYLNDAEQPWGAVLNLTLRGCLGFKRKSGFDMAPSMVGMLPGTAVTGPHLVSASCIHRLTNISLASPEMEFISLLFESCNLVNDAGQLPSVPQTMPGMIQNTLQFGATQFGVLPLMPAHAMTQQATRHARRVYVGGLPPLANEQTIATFFSHVMTSIGGNAAGPGDAVVNVYINHEKKFAFVEMRTVEEASNAMTLDGIIFEANDSKLFSFILGVAVRVRRPTDYNPSLAATLGPSQPSPLLNLAAVGLVPGTISGAEGPDRVFVGGLPYYFTESQIRELLESFGPLRGFDLVKDRDTGNSKGYGFCVYQDPAVTDIACAALNGLKMGDKTLTVRRGTESGGQSRSEQENMLAQAQQHIAIQKMALQAGVMNLPGVGIPLAESSHSPSKVLCLTEAIAMEVLADDEEYEEILEDMREECCKFGTLINVVIPRPSQTEEQISGAGKVFLEYSDTSSCANARNALNGRKFGGNTVNATYYPEDKYHNGDYGF</sequence>
<keyword evidence="6 9" id="KW-0694">RNA-binding</keyword>
<comment type="similarity">
    <text evidence="2">Belongs to the splicing factor SR family.</text>
</comment>